<feature type="compositionally biased region" description="Basic and acidic residues" evidence="1">
    <location>
        <begin position="14"/>
        <end position="38"/>
    </location>
</feature>
<evidence type="ECO:0000313" key="2">
    <source>
        <dbReference type="EMBL" id="GEL69434.1"/>
    </source>
</evidence>
<sequence>MPPALRGDLGAPRARSDIQLRSGTHFDEERTMPNRKYDPYTGGKEAATKPPYAPDRVERGLEADDTLPLYSADSIRDTREQKFALDSDSEVGGYVPDIRSPIDEADELERERRGRERAEERQVSDEEDEARNR</sequence>
<gene>
    <name evidence="2" type="ORF">MVI01_12180</name>
</gene>
<evidence type="ECO:0000313" key="3">
    <source>
        <dbReference type="Proteomes" id="UP000321224"/>
    </source>
</evidence>
<feature type="region of interest" description="Disordered" evidence="1">
    <location>
        <begin position="83"/>
        <end position="133"/>
    </location>
</feature>
<protein>
    <submittedName>
        <fullName evidence="2">Uncharacterized protein</fullName>
    </submittedName>
</protein>
<organism evidence="2 3">
    <name type="scientific">Myxococcus virescens</name>
    <dbReference type="NCBI Taxonomy" id="83456"/>
    <lineage>
        <taxon>Bacteria</taxon>
        <taxon>Pseudomonadati</taxon>
        <taxon>Myxococcota</taxon>
        <taxon>Myxococcia</taxon>
        <taxon>Myxococcales</taxon>
        <taxon>Cystobacterineae</taxon>
        <taxon>Myxococcaceae</taxon>
        <taxon>Myxococcus</taxon>
    </lineage>
</organism>
<name>A0A511H7P6_9BACT</name>
<accession>A0A511H7P6</accession>
<dbReference type="Proteomes" id="UP000321224">
    <property type="component" value="Unassembled WGS sequence"/>
</dbReference>
<dbReference type="AlphaFoldDB" id="A0A511H7P6"/>
<feature type="compositionally biased region" description="Basic and acidic residues" evidence="1">
    <location>
        <begin position="109"/>
        <end position="133"/>
    </location>
</feature>
<feature type="region of interest" description="Disordered" evidence="1">
    <location>
        <begin position="1"/>
        <end position="65"/>
    </location>
</feature>
<proteinExistence type="predicted"/>
<comment type="caution">
    <text evidence="2">The sequence shown here is derived from an EMBL/GenBank/DDBJ whole genome shotgun (WGS) entry which is preliminary data.</text>
</comment>
<evidence type="ECO:0000256" key="1">
    <source>
        <dbReference type="SAM" id="MobiDB-lite"/>
    </source>
</evidence>
<reference evidence="2 3" key="1">
    <citation type="submission" date="2019-07" db="EMBL/GenBank/DDBJ databases">
        <title>Whole genome shotgun sequence of Myxococcus virescens NBRC 100334.</title>
        <authorList>
            <person name="Hosoyama A."/>
            <person name="Uohara A."/>
            <person name="Ohji S."/>
            <person name="Ichikawa N."/>
        </authorList>
    </citation>
    <scope>NUCLEOTIDE SEQUENCE [LARGE SCALE GENOMIC DNA]</scope>
    <source>
        <strain evidence="2 3">NBRC 100334</strain>
    </source>
</reference>
<dbReference type="EMBL" id="BJVY01000004">
    <property type="protein sequence ID" value="GEL69434.1"/>
    <property type="molecule type" value="Genomic_DNA"/>
</dbReference>